<evidence type="ECO:0000313" key="3">
    <source>
        <dbReference type="Proteomes" id="UP000228996"/>
    </source>
</evidence>
<accession>A0A2M6XCQ1</accession>
<comment type="caution">
    <text evidence="2">The sequence shown here is derived from an EMBL/GenBank/DDBJ whole genome shotgun (WGS) entry which is preliminary data.</text>
</comment>
<gene>
    <name evidence="2" type="ORF">COT44_03335</name>
</gene>
<proteinExistence type="predicted"/>
<organism evidence="2 3">
    <name type="scientific">Candidatus Shapirobacteria bacterium CG08_land_8_20_14_0_20_39_18</name>
    <dbReference type="NCBI Taxonomy" id="1974883"/>
    <lineage>
        <taxon>Bacteria</taxon>
        <taxon>Candidatus Shapironibacteriota</taxon>
    </lineage>
</organism>
<protein>
    <submittedName>
        <fullName evidence="2">Ribonuclease H</fullName>
    </submittedName>
</protein>
<dbReference type="PROSITE" id="PS50879">
    <property type="entry name" value="RNASE_H_1"/>
    <property type="match status" value="1"/>
</dbReference>
<dbReference type="InterPro" id="IPR012337">
    <property type="entry name" value="RNaseH-like_sf"/>
</dbReference>
<dbReference type="EMBL" id="PEYO01000017">
    <property type="protein sequence ID" value="PIU03451.1"/>
    <property type="molecule type" value="Genomic_DNA"/>
</dbReference>
<dbReference type="AlphaFoldDB" id="A0A2M6XCQ1"/>
<dbReference type="Gene3D" id="3.30.420.10">
    <property type="entry name" value="Ribonuclease H-like superfamily/Ribonuclease H"/>
    <property type="match status" value="1"/>
</dbReference>
<evidence type="ECO:0000313" key="2">
    <source>
        <dbReference type="EMBL" id="PIU03451.1"/>
    </source>
</evidence>
<dbReference type="InterPro" id="IPR002156">
    <property type="entry name" value="RNaseH_domain"/>
</dbReference>
<evidence type="ECO:0000259" key="1">
    <source>
        <dbReference type="PROSITE" id="PS50879"/>
    </source>
</evidence>
<sequence>MDNEINIYTDGGARGNPGPAAIGFVVMTGNGKKIFGTGKPLGQTTNNVAEFSAMIAALQWLLKNKKSLGEKTNTVNFFSDSQLMVNQLKGIYKIKNIRLRSLIIQARQLEKQLNKIIIYCLIPREKNSLADSLVNQTLDQAEQLLH</sequence>
<dbReference type="SUPFAM" id="SSF53098">
    <property type="entry name" value="Ribonuclease H-like"/>
    <property type="match status" value="1"/>
</dbReference>
<feature type="domain" description="RNase H type-1" evidence="1">
    <location>
        <begin position="1"/>
        <end position="139"/>
    </location>
</feature>
<dbReference type="InterPro" id="IPR036397">
    <property type="entry name" value="RNaseH_sf"/>
</dbReference>
<dbReference type="Proteomes" id="UP000228996">
    <property type="component" value="Unassembled WGS sequence"/>
</dbReference>
<dbReference type="PANTHER" id="PTHR46387">
    <property type="entry name" value="POLYNUCLEOTIDYL TRANSFERASE, RIBONUCLEASE H-LIKE SUPERFAMILY PROTEIN"/>
    <property type="match status" value="1"/>
</dbReference>
<dbReference type="PANTHER" id="PTHR46387:SF2">
    <property type="entry name" value="RIBONUCLEASE HI"/>
    <property type="match status" value="1"/>
</dbReference>
<name>A0A2M6XCQ1_9BACT</name>
<dbReference type="GO" id="GO:0003676">
    <property type="term" value="F:nucleic acid binding"/>
    <property type="evidence" value="ECO:0007669"/>
    <property type="project" value="InterPro"/>
</dbReference>
<dbReference type="Pfam" id="PF13456">
    <property type="entry name" value="RVT_3"/>
    <property type="match status" value="1"/>
</dbReference>
<dbReference type="CDD" id="cd09279">
    <property type="entry name" value="RNase_HI_like"/>
    <property type="match status" value="1"/>
</dbReference>
<reference evidence="3" key="1">
    <citation type="submission" date="2017-09" db="EMBL/GenBank/DDBJ databases">
        <title>Depth-based differentiation of microbial function through sediment-hosted aquifers and enrichment of novel symbionts in the deep terrestrial subsurface.</title>
        <authorList>
            <person name="Probst A.J."/>
            <person name="Ladd B."/>
            <person name="Jarett J.K."/>
            <person name="Geller-Mcgrath D.E."/>
            <person name="Sieber C.M.K."/>
            <person name="Emerson J.B."/>
            <person name="Anantharaman K."/>
            <person name="Thomas B.C."/>
            <person name="Malmstrom R."/>
            <person name="Stieglmeier M."/>
            <person name="Klingl A."/>
            <person name="Woyke T."/>
            <person name="Ryan C.M."/>
            <person name="Banfield J.F."/>
        </authorList>
    </citation>
    <scope>NUCLEOTIDE SEQUENCE [LARGE SCALE GENOMIC DNA]</scope>
</reference>
<dbReference type="GO" id="GO:0004523">
    <property type="term" value="F:RNA-DNA hybrid ribonuclease activity"/>
    <property type="evidence" value="ECO:0007669"/>
    <property type="project" value="InterPro"/>
</dbReference>